<organism evidence="3 4">
    <name type="scientific">Candidatus Vesicomyosocius endoextente</name>
    <dbReference type="NCBI Taxonomy" id="2738853"/>
    <lineage>
        <taxon>Bacteria</taxon>
        <taxon>Pseudomonadati</taxon>
        <taxon>Pseudomonadota</taxon>
        <taxon>Gammaproteobacteria</taxon>
        <taxon>Candidatus Pseudothioglobaceae</taxon>
        <taxon>Candidatus Vesicomyidisocius</taxon>
    </lineage>
</organism>
<evidence type="ECO:0000259" key="2">
    <source>
        <dbReference type="Pfam" id="PF13525"/>
    </source>
</evidence>
<comment type="caution">
    <text evidence="3">The sequence shown here is derived from an EMBL/GenBank/DDBJ whole genome shotgun (WGS) entry which is preliminary data.</text>
</comment>
<dbReference type="InterPro" id="IPR011990">
    <property type="entry name" value="TPR-like_helical_dom_sf"/>
</dbReference>
<evidence type="ECO:0000313" key="3">
    <source>
        <dbReference type="EMBL" id="NYT52229.1"/>
    </source>
</evidence>
<gene>
    <name evidence="3" type="primary">bamD</name>
    <name evidence="3" type="ORF">H0A74_01395</name>
</gene>
<dbReference type="Pfam" id="PF13525">
    <property type="entry name" value="YfiO"/>
    <property type="match status" value="1"/>
</dbReference>
<protein>
    <submittedName>
        <fullName evidence="3">Outer membrane protein assembly factor BamD</fullName>
    </submittedName>
</protein>
<dbReference type="SUPFAM" id="SSF48452">
    <property type="entry name" value="TPR-like"/>
    <property type="match status" value="1"/>
</dbReference>
<dbReference type="Gene3D" id="1.25.40.10">
    <property type="entry name" value="Tetratricopeptide repeat domain"/>
    <property type="match status" value="1"/>
</dbReference>
<dbReference type="InterPro" id="IPR039565">
    <property type="entry name" value="BamD-like"/>
</dbReference>
<dbReference type="AlphaFoldDB" id="A0A853G7H4"/>
<proteinExistence type="predicted"/>
<sequence>MYYLSLFIFLSIFILQTSYASINTEKVVINYNQITRLLLKNKILVGKINLLEQQERSTGKNKELFNLINYQKSSGIIKEISFKTREYDKKAKRVYTQARSLLITEQYDQAIKLFKQYLVDYSNSGYTPDLYYWLAKSYLAKEDFHNARNTFIIFQQQNPLHYKFSNSLFELAKVYIKLNKQNKVRGLLSTILVEFPSHKAINRVKQLLSKIIIKSKINN</sequence>
<evidence type="ECO:0000313" key="4">
    <source>
        <dbReference type="Proteomes" id="UP000525329"/>
    </source>
</evidence>
<accession>A0A853G7H4</accession>
<dbReference type="Proteomes" id="UP000525329">
    <property type="component" value="Unassembled WGS sequence"/>
</dbReference>
<keyword evidence="1" id="KW-0732">Signal</keyword>
<dbReference type="EMBL" id="JACCHU010000001">
    <property type="protein sequence ID" value="NYT52229.1"/>
    <property type="molecule type" value="Genomic_DNA"/>
</dbReference>
<evidence type="ECO:0000256" key="1">
    <source>
        <dbReference type="ARBA" id="ARBA00022729"/>
    </source>
</evidence>
<reference evidence="3 4" key="1">
    <citation type="submission" date="2020-05" db="EMBL/GenBank/DDBJ databases">
        <title>Horizontal transmission and recombination maintain forever young bacterial symbiont genomes.</title>
        <authorList>
            <person name="Russell S.L."/>
            <person name="Pepper-Tunick E."/>
            <person name="Svedberg J."/>
            <person name="Byrne A."/>
            <person name="Ruelas Castillo J."/>
            <person name="Vollmers C."/>
            <person name="Beinart R.A."/>
            <person name="Corbett-Detig R."/>
        </authorList>
    </citation>
    <scope>NUCLEOTIDE SEQUENCE [LARGE SCALE GENOMIC DNA]</scope>
    <source>
        <strain evidence="3">Monterey_2004</strain>
    </source>
</reference>
<name>A0A853G7H4_9GAMM</name>
<feature type="domain" description="Outer membrane lipoprotein BamD-like" evidence="2">
    <location>
        <begin position="88"/>
        <end position="177"/>
    </location>
</feature>